<dbReference type="GO" id="GO:0060271">
    <property type="term" value="P:cilium assembly"/>
    <property type="evidence" value="ECO:0007669"/>
    <property type="project" value="TreeGrafter"/>
</dbReference>
<dbReference type="Pfam" id="PF07773">
    <property type="entry name" value="TCTN_DUF1619"/>
    <property type="match status" value="1"/>
</dbReference>
<dbReference type="PANTHER" id="PTHR14611:SF6">
    <property type="entry name" value="TECTONIC-2"/>
    <property type="match status" value="1"/>
</dbReference>
<dbReference type="Proteomes" id="UP000472262">
    <property type="component" value="Unassembled WGS sequence"/>
</dbReference>
<feature type="domain" description="Tectonic-1-3 N-terminal" evidence="8">
    <location>
        <begin position="65"/>
        <end position="168"/>
    </location>
</feature>
<evidence type="ECO:0000259" key="8">
    <source>
        <dbReference type="Pfam" id="PF25752"/>
    </source>
</evidence>
<keyword evidence="10" id="KW-1185">Reference proteome</keyword>
<feature type="transmembrane region" description="Helical" evidence="6">
    <location>
        <begin position="375"/>
        <end position="393"/>
    </location>
</feature>
<reference evidence="9" key="1">
    <citation type="submission" date="2025-08" db="UniProtKB">
        <authorList>
            <consortium name="Ensembl"/>
        </authorList>
    </citation>
    <scope>IDENTIFICATION</scope>
</reference>
<evidence type="ECO:0000256" key="5">
    <source>
        <dbReference type="ARBA" id="ARBA00023180"/>
    </source>
</evidence>
<dbReference type="InterPro" id="IPR011677">
    <property type="entry name" value="TCTN1-3_dom"/>
</dbReference>
<keyword evidence="3" id="KW-0732">Signal</keyword>
<reference evidence="9" key="2">
    <citation type="submission" date="2025-09" db="UniProtKB">
        <authorList>
            <consortium name="Ensembl"/>
        </authorList>
    </citation>
    <scope>IDENTIFICATION</scope>
</reference>
<comment type="similarity">
    <text evidence="1">Belongs to the tectonic family.</text>
</comment>
<dbReference type="InterPro" id="IPR057724">
    <property type="entry name" value="TCTN1-3_N"/>
</dbReference>
<dbReference type="GO" id="GO:0036038">
    <property type="term" value="C:MKS complex"/>
    <property type="evidence" value="ECO:0007669"/>
    <property type="project" value="TreeGrafter"/>
</dbReference>
<dbReference type="AlphaFoldDB" id="A0A672QC98"/>
<sequence>MLVRLSLNRSLQLCGNETSVPDCCLEPLCLQETLLVSACVDETPKASLIIQTQIYAQIVPNQPPSENKTVIPNQVFEPLGHCPCDVSPGECDIRCCCDQDCSQEVLGLFATPCLPGPFGGSFSPVPEYQCSAQSSENDPDWFPFLCVTSLSDNNPFLGLFYNGGTVSPKPSPSFQALQMTAPVPPINYRQGDPIFTKDDQYFTIPQNAGLGQCAENAPVAFLENFESQCVRRLQSCPPPSDDLRVDIKDGWGGSGDGMCSSAELRPALFGINSTSGCMIPASLLNMTQLRGALAGLVPATLVSTTGKPNFTNLSDWVNITSEHYIVQLSVIYDPGPQNQFSINFTEFDCDRNDVCWPELAFPLTRYYTGEPYSQALAKGLVLVFFFIAASVLGTPWRQIRQAWNSASL</sequence>
<dbReference type="PANTHER" id="PTHR14611">
    <property type="entry name" value="TECTONIC FAMILY MEMBER"/>
    <property type="match status" value="1"/>
</dbReference>
<keyword evidence="6" id="KW-0812">Transmembrane</keyword>
<dbReference type="Pfam" id="PF25752">
    <property type="entry name" value="DUF1619_N"/>
    <property type="match status" value="1"/>
</dbReference>
<dbReference type="InterPro" id="IPR040354">
    <property type="entry name" value="TCTN1-3"/>
</dbReference>
<evidence type="ECO:0000313" key="10">
    <source>
        <dbReference type="Proteomes" id="UP000472262"/>
    </source>
</evidence>
<evidence type="ECO:0000313" key="9">
    <source>
        <dbReference type="Ensembl" id="ENSSGRP00000073454.1"/>
    </source>
</evidence>
<keyword evidence="5" id="KW-0325">Glycoprotein</keyword>
<proteinExistence type="inferred from homology"/>
<evidence type="ECO:0000259" key="7">
    <source>
        <dbReference type="Pfam" id="PF07773"/>
    </source>
</evidence>
<dbReference type="Ensembl" id="ENSSGRT00000078216.1">
    <property type="protein sequence ID" value="ENSSGRP00000073454.1"/>
    <property type="gene ID" value="ENSSGRG00000037387.1"/>
</dbReference>
<feature type="domain" description="Tectonic-1-3" evidence="7">
    <location>
        <begin position="187"/>
        <end position="234"/>
    </location>
</feature>
<keyword evidence="4" id="KW-0970">Cilium biogenesis/degradation</keyword>
<comment type="subunit">
    <text evidence="2">Part of the tectonic-like complex (also named B9 complex).</text>
</comment>
<evidence type="ECO:0000256" key="2">
    <source>
        <dbReference type="ARBA" id="ARBA00011495"/>
    </source>
</evidence>
<dbReference type="GO" id="GO:1904491">
    <property type="term" value="P:protein localization to ciliary transition zone"/>
    <property type="evidence" value="ECO:0007669"/>
    <property type="project" value="TreeGrafter"/>
</dbReference>
<dbReference type="GO" id="GO:0007224">
    <property type="term" value="P:smoothened signaling pathway"/>
    <property type="evidence" value="ECO:0007669"/>
    <property type="project" value="TreeGrafter"/>
</dbReference>
<organism evidence="9 10">
    <name type="scientific">Sinocyclocheilus grahami</name>
    <name type="common">Dianchi golden-line fish</name>
    <name type="synonym">Barbus grahami</name>
    <dbReference type="NCBI Taxonomy" id="75366"/>
    <lineage>
        <taxon>Eukaryota</taxon>
        <taxon>Metazoa</taxon>
        <taxon>Chordata</taxon>
        <taxon>Craniata</taxon>
        <taxon>Vertebrata</taxon>
        <taxon>Euteleostomi</taxon>
        <taxon>Actinopterygii</taxon>
        <taxon>Neopterygii</taxon>
        <taxon>Teleostei</taxon>
        <taxon>Ostariophysi</taxon>
        <taxon>Cypriniformes</taxon>
        <taxon>Cyprinidae</taxon>
        <taxon>Cyprininae</taxon>
        <taxon>Sinocyclocheilus</taxon>
    </lineage>
</organism>
<keyword evidence="6" id="KW-0472">Membrane</keyword>
<keyword evidence="6" id="KW-1133">Transmembrane helix</keyword>
<name>A0A672QC98_SINGR</name>
<evidence type="ECO:0000256" key="1">
    <source>
        <dbReference type="ARBA" id="ARBA00007633"/>
    </source>
</evidence>
<evidence type="ECO:0000256" key="4">
    <source>
        <dbReference type="ARBA" id="ARBA00022794"/>
    </source>
</evidence>
<evidence type="ECO:0000256" key="3">
    <source>
        <dbReference type="ARBA" id="ARBA00022729"/>
    </source>
</evidence>
<accession>A0A672QC98</accession>
<evidence type="ECO:0000256" key="6">
    <source>
        <dbReference type="SAM" id="Phobius"/>
    </source>
</evidence>
<gene>
    <name evidence="9" type="primary">tctn2</name>
</gene>
<protein>
    <submittedName>
        <fullName evidence="9">Tectonic-2-like</fullName>
    </submittedName>
</protein>